<name>A0ABD1LUZ2_9FABA</name>
<feature type="region of interest" description="Disordered" evidence="1">
    <location>
        <begin position="52"/>
        <end position="74"/>
    </location>
</feature>
<protein>
    <submittedName>
        <fullName evidence="2">Uncharacterized protein</fullName>
    </submittedName>
</protein>
<evidence type="ECO:0000313" key="2">
    <source>
        <dbReference type="EMBL" id="KAL2327323.1"/>
    </source>
</evidence>
<feature type="region of interest" description="Disordered" evidence="1">
    <location>
        <begin position="1"/>
        <end position="21"/>
    </location>
</feature>
<dbReference type="EMBL" id="JBGMDY010000007">
    <property type="protein sequence ID" value="KAL2327323.1"/>
    <property type="molecule type" value="Genomic_DNA"/>
</dbReference>
<proteinExistence type="predicted"/>
<reference evidence="2 3" key="1">
    <citation type="submission" date="2024-08" db="EMBL/GenBank/DDBJ databases">
        <title>Insights into the chromosomal genome structure of Flemingia macrophylla.</title>
        <authorList>
            <person name="Ding Y."/>
            <person name="Zhao Y."/>
            <person name="Bi W."/>
            <person name="Wu M."/>
            <person name="Zhao G."/>
            <person name="Gong Y."/>
            <person name="Li W."/>
            <person name="Zhang P."/>
        </authorList>
    </citation>
    <scope>NUCLEOTIDE SEQUENCE [LARGE SCALE GENOMIC DNA]</scope>
    <source>
        <strain evidence="2">DYQJB</strain>
        <tissue evidence="2">Leaf</tissue>
    </source>
</reference>
<evidence type="ECO:0000313" key="3">
    <source>
        <dbReference type="Proteomes" id="UP001603857"/>
    </source>
</evidence>
<sequence>MSSQHPHEHRHRAGISSSSVSDRRCLLRRNAFWQRRAGTLYIARYTIFGNPNEKQQQTAAVPPTASPKRVPVWG</sequence>
<gene>
    <name evidence="2" type="ORF">Fmac_020750</name>
</gene>
<dbReference type="Proteomes" id="UP001603857">
    <property type="component" value="Unassembled WGS sequence"/>
</dbReference>
<comment type="caution">
    <text evidence="2">The sequence shown here is derived from an EMBL/GenBank/DDBJ whole genome shotgun (WGS) entry which is preliminary data.</text>
</comment>
<accession>A0ABD1LUZ2</accession>
<dbReference type="AlphaFoldDB" id="A0ABD1LUZ2"/>
<evidence type="ECO:0000256" key="1">
    <source>
        <dbReference type="SAM" id="MobiDB-lite"/>
    </source>
</evidence>
<organism evidence="2 3">
    <name type="scientific">Flemingia macrophylla</name>
    <dbReference type="NCBI Taxonomy" id="520843"/>
    <lineage>
        <taxon>Eukaryota</taxon>
        <taxon>Viridiplantae</taxon>
        <taxon>Streptophyta</taxon>
        <taxon>Embryophyta</taxon>
        <taxon>Tracheophyta</taxon>
        <taxon>Spermatophyta</taxon>
        <taxon>Magnoliopsida</taxon>
        <taxon>eudicotyledons</taxon>
        <taxon>Gunneridae</taxon>
        <taxon>Pentapetalae</taxon>
        <taxon>rosids</taxon>
        <taxon>fabids</taxon>
        <taxon>Fabales</taxon>
        <taxon>Fabaceae</taxon>
        <taxon>Papilionoideae</taxon>
        <taxon>50 kb inversion clade</taxon>
        <taxon>NPAAA clade</taxon>
        <taxon>indigoferoid/millettioid clade</taxon>
        <taxon>Phaseoleae</taxon>
        <taxon>Flemingia</taxon>
    </lineage>
</organism>
<keyword evidence="3" id="KW-1185">Reference proteome</keyword>